<dbReference type="Pfam" id="PF00076">
    <property type="entry name" value="RRM_1"/>
    <property type="match status" value="1"/>
</dbReference>
<dbReference type="EnsemblPlants" id="AET4Gv20387200.2">
    <property type="protein sequence ID" value="AET4Gv20387200.2"/>
    <property type="gene ID" value="AET4Gv20387200"/>
</dbReference>
<dbReference type="AlphaFoldDB" id="A0A453I0K5"/>
<reference evidence="8" key="2">
    <citation type="journal article" date="2017" name="Nat. Plants">
        <title>The Aegilops tauschii genome reveals multiple impacts of transposons.</title>
        <authorList>
            <person name="Zhao G."/>
            <person name="Zou C."/>
            <person name="Li K."/>
            <person name="Wang K."/>
            <person name="Li T."/>
            <person name="Gao L."/>
            <person name="Zhang X."/>
            <person name="Wang H."/>
            <person name="Yang Z."/>
            <person name="Liu X."/>
            <person name="Jiang W."/>
            <person name="Mao L."/>
            <person name="Kong X."/>
            <person name="Jiao Y."/>
            <person name="Jia J."/>
        </authorList>
    </citation>
    <scope>NUCLEOTIDE SEQUENCE [LARGE SCALE GENOMIC DNA]</scope>
    <source>
        <strain evidence="8">cv. AL8/78</strain>
    </source>
</reference>
<reference evidence="8" key="1">
    <citation type="journal article" date="2014" name="Science">
        <title>Ancient hybridizations among the ancestral genomes of bread wheat.</title>
        <authorList>
            <consortium name="International Wheat Genome Sequencing Consortium,"/>
            <person name="Marcussen T."/>
            <person name="Sandve S.R."/>
            <person name="Heier L."/>
            <person name="Spannagl M."/>
            <person name="Pfeifer M."/>
            <person name="Jakobsen K.S."/>
            <person name="Wulff B.B."/>
            <person name="Steuernagel B."/>
            <person name="Mayer K.F."/>
            <person name="Olsen O.A."/>
        </authorList>
    </citation>
    <scope>NUCLEOTIDE SEQUENCE [LARGE SCALE GENOMIC DNA]</scope>
    <source>
        <strain evidence="8">cv. AL8/78</strain>
    </source>
</reference>
<keyword evidence="8" id="KW-1185">Reference proteome</keyword>
<evidence type="ECO:0000313" key="7">
    <source>
        <dbReference type="EnsemblPlants" id="AET4Gv20387200.2"/>
    </source>
</evidence>
<evidence type="ECO:0000256" key="2">
    <source>
        <dbReference type="ARBA" id="ARBA00022771"/>
    </source>
</evidence>
<dbReference type="STRING" id="200361.A0A453I0K5"/>
<dbReference type="PANTHER" id="PTHR24009:SF3">
    <property type="entry name" value="RNA-BINDING (RRM_RBD_RNP MOTIFS) FAMILY PROTEIN-RELATED"/>
    <property type="match status" value="1"/>
</dbReference>
<dbReference type="Gramene" id="AET4Gv20387200.2">
    <property type="protein sequence ID" value="AET4Gv20387200.2"/>
    <property type="gene ID" value="AET4Gv20387200"/>
</dbReference>
<evidence type="ECO:0000256" key="5">
    <source>
        <dbReference type="ARBA" id="ARBA00023125"/>
    </source>
</evidence>
<keyword evidence="3" id="KW-0862">Zinc</keyword>
<keyword evidence="4" id="KW-0694">RNA-binding</keyword>
<feature type="domain" description="RRM" evidence="6">
    <location>
        <begin position="19"/>
        <end position="55"/>
    </location>
</feature>
<dbReference type="InterPro" id="IPR000504">
    <property type="entry name" value="RRM_dom"/>
</dbReference>
<dbReference type="GO" id="GO:0003723">
    <property type="term" value="F:RNA binding"/>
    <property type="evidence" value="ECO:0007669"/>
    <property type="project" value="UniProtKB-KW"/>
</dbReference>
<dbReference type="SUPFAM" id="SSF54928">
    <property type="entry name" value="RNA-binding domain, RBD"/>
    <property type="match status" value="1"/>
</dbReference>
<evidence type="ECO:0000256" key="1">
    <source>
        <dbReference type="ARBA" id="ARBA00022723"/>
    </source>
</evidence>
<protein>
    <recommendedName>
        <fullName evidence="6">RRM domain-containing protein</fullName>
    </recommendedName>
</protein>
<evidence type="ECO:0000259" key="6">
    <source>
        <dbReference type="Pfam" id="PF00076"/>
    </source>
</evidence>
<reference evidence="7" key="5">
    <citation type="journal article" date="2021" name="G3 (Bethesda)">
        <title>Aegilops tauschii genome assembly Aet v5.0 features greater sequence contiguity and improved annotation.</title>
        <authorList>
            <person name="Wang L."/>
            <person name="Zhu T."/>
            <person name="Rodriguez J.C."/>
            <person name="Deal K.R."/>
            <person name="Dubcovsky J."/>
            <person name="McGuire P.E."/>
            <person name="Lux T."/>
            <person name="Spannagl M."/>
            <person name="Mayer K.F.X."/>
            <person name="Baldrich P."/>
            <person name="Meyers B.C."/>
            <person name="Huo N."/>
            <person name="Gu Y.Q."/>
            <person name="Zhou H."/>
            <person name="Devos K.M."/>
            <person name="Bennetzen J.L."/>
            <person name="Unver T."/>
            <person name="Budak H."/>
            <person name="Gulick P.J."/>
            <person name="Galiba G."/>
            <person name="Kalapos B."/>
            <person name="Nelson D.R."/>
            <person name="Li P."/>
            <person name="You F.M."/>
            <person name="Luo M.C."/>
            <person name="Dvorak J."/>
        </authorList>
    </citation>
    <scope>NUCLEOTIDE SEQUENCE [LARGE SCALE GENOMIC DNA]</scope>
    <source>
        <strain evidence="7">cv. AL8/78</strain>
    </source>
</reference>
<dbReference type="RefSeq" id="XP_073352564.1">
    <property type="nucleotide sequence ID" value="XM_073496463.1"/>
</dbReference>
<evidence type="ECO:0000256" key="3">
    <source>
        <dbReference type="ARBA" id="ARBA00022833"/>
    </source>
</evidence>
<dbReference type="GO" id="GO:0008270">
    <property type="term" value="F:zinc ion binding"/>
    <property type="evidence" value="ECO:0007669"/>
    <property type="project" value="UniProtKB-KW"/>
</dbReference>
<evidence type="ECO:0000313" key="8">
    <source>
        <dbReference type="Proteomes" id="UP000015105"/>
    </source>
</evidence>
<dbReference type="PANTHER" id="PTHR24009">
    <property type="entry name" value="RNA-BINDING (RRM/RBD/RNP MOTIFS)"/>
    <property type="match status" value="1"/>
</dbReference>
<dbReference type="GeneID" id="109771986"/>
<reference evidence="7" key="4">
    <citation type="submission" date="2019-03" db="UniProtKB">
        <authorList>
            <consortium name="EnsemblPlants"/>
        </authorList>
    </citation>
    <scope>IDENTIFICATION</scope>
</reference>
<sequence>MNPASRQIYLIFPADSTFHEDDISNYFSICGPVHDVRIPYQQNHMFGFVTFVYKEKGKVRSKFRKHKGERVDFSSCGSPNYCIYLIAFCYPDRNCPKNEATLGGGTYT</sequence>
<evidence type="ECO:0000256" key="4">
    <source>
        <dbReference type="ARBA" id="ARBA00022884"/>
    </source>
</evidence>
<name>A0A453I0K5_AEGTS</name>
<keyword evidence="1" id="KW-0479">Metal-binding</keyword>
<dbReference type="Proteomes" id="UP000015105">
    <property type="component" value="Chromosome 4D"/>
</dbReference>
<organism evidence="7 8">
    <name type="scientific">Aegilops tauschii subsp. strangulata</name>
    <name type="common">Goatgrass</name>
    <dbReference type="NCBI Taxonomy" id="200361"/>
    <lineage>
        <taxon>Eukaryota</taxon>
        <taxon>Viridiplantae</taxon>
        <taxon>Streptophyta</taxon>
        <taxon>Embryophyta</taxon>
        <taxon>Tracheophyta</taxon>
        <taxon>Spermatophyta</taxon>
        <taxon>Magnoliopsida</taxon>
        <taxon>Liliopsida</taxon>
        <taxon>Poales</taxon>
        <taxon>Poaceae</taxon>
        <taxon>BOP clade</taxon>
        <taxon>Pooideae</taxon>
        <taxon>Triticodae</taxon>
        <taxon>Triticeae</taxon>
        <taxon>Triticinae</taxon>
        <taxon>Aegilops</taxon>
    </lineage>
</organism>
<dbReference type="InterPro" id="IPR035979">
    <property type="entry name" value="RBD_domain_sf"/>
</dbReference>
<keyword evidence="2" id="KW-0863">Zinc-finger</keyword>
<keyword evidence="5" id="KW-0238">DNA-binding</keyword>
<dbReference type="Gene3D" id="3.30.70.330">
    <property type="match status" value="1"/>
</dbReference>
<dbReference type="GO" id="GO:0003677">
    <property type="term" value="F:DNA binding"/>
    <property type="evidence" value="ECO:0007669"/>
    <property type="project" value="UniProtKB-KW"/>
</dbReference>
<accession>A0A453I0K5</accession>
<dbReference type="InterPro" id="IPR012677">
    <property type="entry name" value="Nucleotide-bd_a/b_plait_sf"/>
</dbReference>
<proteinExistence type="predicted"/>
<reference evidence="7" key="3">
    <citation type="journal article" date="2017" name="Nature">
        <title>Genome sequence of the progenitor of the wheat D genome Aegilops tauschii.</title>
        <authorList>
            <person name="Luo M.C."/>
            <person name="Gu Y.Q."/>
            <person name="Puiu D."/>
            <person name="Wang H."/>
            <person name="Twardziok S.O."/>
            <person name="Deal K.R."/>
            <person name="Huo N."/>
            <person name="Zhu T."/>
            <person name="Wang L."/>
            <person name="Wang Y."/>
            <person name="McGuire P.E."/>
            <person name="Liu S."/>
            <person name="Long H."/>
            <person name="Ramasamy R.K."/>
            <person name="Rodriguez J.C."/>
            <person name="Van S.L."/>
            <person name="Yuan L."/>
            <person name="Wang Z."/>
            <person name="Xia Z."/>
            <person name="Xiao L."/>
            <person name="Anderson O.D."/>
            <person name="Ouyang S."/>
            <person name="Liang Y."/>
            <person name="Zimin A.V."/>
            <person name="Pertea G."/>
            <person name="Qi P."/>
            <person name="Bennetzen J.L."/>
            <person name="Dai X."/>
            <person name="Dawson M.W."/>
            <person name="Muller H.G."/>
            <person name="Kugler K."/>
            <person name="Rivarola-Duarte L."/>
            <person name="Spannagl M."/>
            <person name="Mayer K.F.X."/>
            <person name="Lu F.H."/>
            <person name="Bevan M.W."/>
            <person name="Leroy P."/>
            <person name="Li P."/>
            <person name="You F.M."/>
            <person name="Sun Q."/>
            <person name="Liu Z."/>
            <person name="Lyons E."/>
            <person name="Wicker T."/>
            <person name="Salzberg S.L."/>
            <person name="Devos K.M."/>
            <person name="Dvorak J."/>
        </authorList>
    </citation>
    <scope>NUCLEOTIDE SEQUENCE [LARGE SCALE GENOMIC DNA]</scope>
    <source>
        <strain evidence="7">cv. AL8/78</strain>
    </source>
</reference>